<dbReference type="Proteomes" id="UP000593570">
    <property type="component" value="Unassembled WGS sequence"/>
</dbReference>
<gene>
    <name evidence="2" type="ORF">HZS61_005000</name>
</gene>
<dbReference type="EMBL" id="JACDXP010000014">
    <property type="protein sequence ID" value="KAF6515094.1"/>
    <property type="molecule type" value="Genomic_DNA"/>
</dbReference>
<feature type="compositionally biased region" description="Acidic residues" evidence="1">
    <location>
        <begin position="83"/>
        <end position="93"/>
    </location>
</feature>
<comment type="caution">
    <text evidence="2">The sequence shown here is derived from an EMBL/GenBank/DDBJ whole genome shotgun (WGS) entry which is preliminary data.</text>
</comment>
<evidence type="ECO:0000313" key="3">
    <source>
        <dbReference type="Proteomes" id="UP000593570"/>
    </source>
</evidence>
<feature type="region of interest" description="Disordered" evidence="1">
    <location>
        <begin position="1"/>
        <end position="68"/>
    </location>
</feature>
<reference evidence="2 3" key="1">
    <citation type="journal article" date="2020" name="bioRxiv">
        <title>A chromosome-scale genome assembly for the Fusarium oxysporum strain Fo5176 to establish a model Arabidopsis-fungal pathosystem.</title>
        <authorList>
            <person name="Fokkens L."/>
            <person name="Guo L."/>
            <person name="Dora S."/>
            <person name="Wang B."/>
            <person name="Ye K."/>
            <person name="Sanchez-Rodriguez C."/>
            <person name="Croll D."/>
        </authorList>
    </citation>
    <scope>NUCLEOTIDE SEQUENCE [LARGE SCALE GENOMIC DNA]</scope>
    <source>
        <strain evidence="2 3">Fo5176</strain>
    </source>
</reference>
<feature type="region of interest" description="Disordered" evidence="1">
    <location>
        <begin position="74"/>
        <end position="93"/>
    </location>
</feature>
<evidence type="ECO:0000256" key="1">
    <source>
        <dbReference type="SAM" id="MobiDB-lite"/>
    </source>
</evidence>
<sequence>MSPKKSNLKRKNPKAWQKQPKDVMEQKPEDITSKVDEQECEILKSEAPKSKTPGKEVPSVEVAGNEEAVSKGSGIEALKSMAPDDEAAGELAE</sequence>
<accession>A0A8H6GBE0</accession>
<feature type="compositionally biased region" description="Basic and acidic residues" evidence="1">
    <location>
        <begin position="19"/>
        <end position="49"/>
    </location>
</feature>
<feature type="compositionally biased region" description="Basic residues" evidence="1">
    <location>
        <begin position="1"/>
        <end position="13"/>
    </location>
</feature>
<proteinExistence type="predicted"/>
<evidence type="ECO:0000313" key="2">
    <source>
        <dbReference type="EMBL" id="KAF6515094.1"/>
    </source>
</evidence>
<organism evidence="2 3">
    <name type="scientific">Fusarium oxysporum f. sp. conglutinans</name>
    <dbReference type="NCBI Taxonomy" id="100902"/>
    <lineage>
        <taxon>Eukaryota</taxon>
        <taxon>Fungi</taxon>
        <taxon>Dikarya</taxon>
        <taxon>Ascomycota</taxon>
        <taxon>Pezizomycotina</taxon>
        <taxon>Sordariomycetes</taxon>
        <taxon>Hypocreomycetidae</taxon>
        <taxon>Hypocreales</taxon>
        <taxon>Nectriaceae</taxon>
        <taxon>Fusarium</taxon>
        <taxon>Fusarium oxysporum species complex</taxon>
    </lineage>
</organism>
<dbReference type="AlphaFoldDB" id="A0A8H6GBE0"/>
<name>A0A8H6GBE0_FUSOX</name>
<protein>
    <submittedName>
        <fullName evidence="2">Uncharacterized protein</fullName>
    </submittedName>
</protein>